<dbReference type="AlphaFoldDB" id="A0A495IWI6"/>
<dbReference type="PRINTS" id="PR00455">
    <property type="entry name" value="HTHTETR"/>
</dbReference>
<dbReference type="PANTHER" id="PTHR43479:SF11">
    <property type="entry name" value="ACREF_ENVCD OPERON REPRESSOR-RELATED"/>
    <property type="match status" value="1"/>
</dbReference>
<dbReference type="Pfam" id="PF00440">
    <property type="entry name" value="TetR_N"/>
    <property type="match status" value="1"/>
</dbReference>
<reference evidence="4 5" key="1">
    <citation type="submission" date="2018-10" db="EMBL/GenBank/DDBJ databases">
        <title>Genomic Encyclopedia of Archaeal and Bacterial Type Strains, Phase II (KMG-II): from individual species to whole genera.</title>
        <authorList>
            <person name="Goeker M."/>
        </authorList>
    </citation>
    <scope>NUCLEOTIDE SEQUENCE [LARGE SCALE GENOMIC DNA]</scope>
    <source>
        <strain evidence="4 5">DSM 18602</strain>
    </source>
</reference>
<protein>
    <submittedName>
        <fullName evidence="4">TetR family transcriptional regulator</fullName>
    </submittedName>
</protein>
<dbReference type="Gene3D" id="1.10.357.10">
    <property type="entry name" value="Tetracycline Repressor, domain 2"/>
    <property type="match status" value="1"/>
</dbReference>
<dbReference type="InterPro" id="IPR009057">
    <property type="entry name" value="Homeodomain-like_sf"/>
</dbReference>
<organism evidence="4 5">
    <name type="scientific">Mucilaginibacter gracilis</name>
    <dbReference type="NCBI Taxonomy" id="423350"/>
    <lineage>
        <taxon>Bacteria</taxon>
        <taxon>Pseudomonadati</taxon>
        <taxon>Bacteroidota</taxon>
        <taxon>Sphingobacteriia</taxon>
        <taxon>Sphingobacteriales</taxon>
        <taxon>Sphingobacteriaceae</taxon>
        <taxon>Mucilaginibacter</taxon>
    </lineage>
</organism>
<keyword evidence="5" id="KW-1185">Reference proteome</keyword>
<evidence type="ECO:0000313" key="5">
    <source>
        <dbReference type="Proteomes" id="UP000268007"/>
    </source>
</evidence>
<dbReference type="Gene3D" id="1.10.10.60">
    <property type="entry name" value="Homeodomain-like"/>
    <property type="match status" value="1"/>
</dbReference>
<evidence type="ECO:0000259" key="3">
    <source>
        <dbReference type="PROSITE" id="PS50977"/>
    </source>
</evidence>
<dbReference type="PANTHER" id="PTHR43479">
    <property type="entry name" value="ACREF/ENVCD OPERON REPRESSOR-RELATED"/>
    <property type="match status" value="1"/>
</dbReference>
<comment type="caution">
    <text evidence="4">The sequence shown here is derived from an EMBL/GenBank/DDBJ whole genome shotgun (WGS) entry which is preliminary data.</text>
</comment>
<dbReference type="RefSeq" id="WP_121196140.1">
    <property type="nucleotide sequence ID" value="NZ_RBKU01000001.1"/>
</dbReference>
<gene>
    <name evidence="4" type="ORF">BDD43_0479</name>
</gene>
<name>A0A495IWI6_9SPHI</name>
<dbReference type="InterPro" id="IPR050624">
    <property type="entry name" value="HTH-type_Tx_Regulator"/>
</dbReference>
<dbReference type="InterPro" id="IPR001647">
    <property type="entry name" value="HTH_TetR"/>
</dbReference>
<dbReference type="SUPFAM" id="SSF46689">
    <property type="entry name" value="Homeodomain-like"/>
    <property type="match status" value="1"/>
</dbReference>
<keyword evidence="1 2" id="KW-0238">DNA-binding</keyword>
<dbReference type="PROSITE" id="PS50977">
    <property type="entry name" value="HTH_TETR_2"/>
    <property type="match status" value="1"/>
</dbReference>
<dbReference type="GO" id="GO:0003677">
    <property type="term" value="F:DNA binding"/>
    <property type="evidence" value="ECO:0007669"/>
    <property type="project" value="UniProtKB-UniRule"/>
</dbReference>
<evidence type="ECO:0000313" key="4">
    <source>
        <dbReference type="EMBL" id="RKR80378.1"/>
    </source>
</evidence>
<feature type="domain" description="HTH tetR-type" evidence="3">
    <location>
        <begin position="1"/>
        <end position="61"/>
    </location>
</feature>
<dbReference type="OrthoDB" id="881297at2"/>
<proteinExistence type="predicted"/>
<dbReference type="EMBL" id="RBKU01000001">
    <property type="protein sequence ID" value="RKR80378.1"/>
    <property type="molecule type" value="Genomic_DNA"/>
</dbReference>
<evidence type="ECO:0000256" key="2">
    <source>
        <dbReference type="PROSITE-ProRule" id="PRU00335"/>
    </source>
</evidence>
<sequence>METPVIIAEKAHELFLKHGIRSVTMDDIATEVHVSKKTIYKFFESKDALVENFIEKAIAENEESCKSFIRKSNDPITELFFTMVVVQKMYLDLNKPILNELEKNHHKAYLAMKEHKDGFIFQTIKTSIENGITKQLYQEDINPALMSRFFLESLLLISDTSIFPSTAYHTTTLSEEIFGHLISGIATSAGTNLINLYKNQHRFVLGPQTLTRPFWED</sequence>
<dbReference type="Proteomes" id="UP000268007">
    <property type="component" value="Unassembled WGS sequence"/>
</dbReference>
<feature type="DNA-binding region" description="H-T-H motif" evidence="2">
    <location>
        <begin position="24"/>
        <end position="43"/>
    </location>
</feature>
<evidence type="ECO:0000256" key="1">
    <source>
        <dbReference type="ARBA" id="ARBA00023125"/>
    </source>
</evidence>
<accession>A0A495IWI6</accession>